<accession>A0A6C0DHS9</accession>
<feature type="compositionally biased region" description="Basic and acidic residues" evidence="1">
    <location>
        <begin position="63"/>
        <end position="76"/>
    </location>
</feature>
<feature type="region of interest" description="Disordered" evidence="1">
    <location>
        <begin position="63"/>
        <end position="109"/>
    </location>
</feature>
<evidence type="ECO:0000313" key="2">
    <source>
        <dbReference type="EMBL" id="QHT15981.1"/>
    </source>
</evidence>
<organism evidence="2">
    <name type="scientific">viral metagenome</name>
    <dbReference type="NCBI Taxonomy" id="1070528"/>
    <lineage>
        <taxon>unclassified sequences</taxon>
        <taxon>metagenomes</taxon>
        <taxon>organismal metagenomes</taxon>
    </lineage>
</organism>
<feature type="compositionally biased region" description="Low complexity" evidence="1">
    <location>
        <begin position="11"/>
        <end position="23"/>
    </location>
</feature>
<proteinExistence type="predicted"/>
<feature type="compositionally biased region" description="Basic residues" evidence="1">
    <location>
        <begin position="26"/>
        <end position="37"/>
    </location>
</feature>
<sequence length="248" mass="28584">MSLAIYAAPFDNDSNNDYNNDNNLINKKRQTHNKTQKKNYNESFINKSQNFDKNKVNSILEKIHDKTEEESDHTGDDGEYSDNEYIKPNFDPPPKPLSSGGERADRMRPKEPMSNMYKIFGKAPQPNYEEENNLDLNNYSTNYGDDKSVEDYYKKMLPAYTGQKNPNNRPYYNQPANNGALNYTMNDVTGGGGNDVLLQKLNYMINLLEEKQDEKTNNVTEEVVLYSFLGIFIIFVVDSFARVGKYVR</sequence>
<name>A0A6C0DHS9_9ZZZZ</name>
<dbReference type="EMBL" id="MN739614">
    <property type="protein sequence ID" value="QHT15981.1"/>
    <property type="molecule type" value="Genomic_DNA"/>
</dbReference>
<reference evidence="2" key="1">
    <citation type="journal article" date="2020" name="Nature">
        <title>Giant virus diversity and host interactions through global metagenomics.</title>
        <authorList>
            <person name="Schulz F."/>
            <person name="Roux S."/>
            <person name="Paez-Espino D."/>
            <person name="Jungbluth S."/>
            <person name="Walsh D.A."/>
            <person name="Denef V.J."/>
            <person name="McMahon K.D."/>
            <person name="Konstantinidis K.T."/>
            <person name="Eloe-Fadrosh E.A."/>
            <person name="Kyrpides N.C."/>
            <person name="Woyke T."/>
        </authorList>
    </citation>
    <scope>NUCLEOTIDE SEQUENCE</scope>
    <source>
        <strain evidence="2">GVMAG-M-3300023174-182</strain>
    </source>
</reference>
<dbReference type="AlphaFoldDB" id="A0A6C0DHS9"/>
<protein>
    <submittedName>
        <fullName evidence="2">Uncharacterized protein</fullName>
    </submittedName>
</protein>
<feature type="region of interest" description="Disordered" evidence="1">
    <location>
        <begin position="1"/>
        <end position="49"/>
    </location>
</feature>
<evidence type="ECO:0000256" key="1">
    <source>
        <dbReference type="SAM" id="MobiDB-lite"/>
    </source>
</evidence>